<evidence type="ECO:0000256" key="4">
    <source>
        <dbReference type="ARBA" id="ARBA00022729"/>
    </source>
</evidence>
<dbReference type="PANTHER" id="PTHR35789:SF1">
    <property type="entry name" value="SPORE GERMINATION PROTEIN B3"/>
    <property type="match status" value="1"/>
</dbReference>
<evidence type="ECO:0000256" key="3">
    <source>
        <dbReference type="ARBA" id="ARBA00022544"/>
    </source>
</evidence>
<evidence type="ECO:0000259" key="8">
    <source>
        <dbReference type="Pfam" id="PF05504"/>
    </source>
</evidence>
<proteinExistence type="inferred from homology"/>
<dbReference type="InterPro" id="IPR038501">
    <property type="entry name" value="Spore_GerAC_C_sf"/>
</dbReference>
<comment type="caution">
    <text evidence="10">The sequence shown here is derived from an EMBL/GenBank/DDBJ whole genome shotgun (WGS) entry which is preliminary data.</text>
</comment>
<dbReference type="InterPro" id="IPR057336">
    <property type="entry name" value="GerAC_N"/>
</dbReference>
<keyword evidence="4" id="KW-0732">Signal</keyword>
<name>A0A4Z0QVG1_9FIRM</name>
<evidence type="ECO:0000256" key="1">
    <source>
        <dbReference type="ARBA" id="ARBA00004635"/>
    </source>
</evidence>
<evidence type="ECO:0000313" key="11">
    <source>
        <dbReference type="Proteomes" id="UP000298460"/>
    </source>
</evidence>
<sequence length="395" mass="44284">MKKIISIILCIILLLMLPGCWNRRELNTLAIVQAVGIDRTEDGQINVSLQILKPSAIKTSTSEKASGNKSVWVVTSKGETVFDAVRNAALQTDRKSYFSHNTVYILSERIAKEGIRDELDLLSRDPEFRQSPFVFISKTKAEDIIRSEHEQEKIPGQAIEKLAKLSFATSKIPEVQLIDLLKNLASKTNDSIIPGITIVEGAPEAGAKNVVKLEGTAILKSDKLIGWFDAKETRGVLWIRGEVKSGIVVVPTPGDETKKSGIEIIKATSRIVPERVDGNLVLTINVEAMGNLGEQMSTVDLSKPEPFKELEEKTAMVIEEEIYSAIDKAQRWEVDLFEFGTEVHRQFPKEWPALEKNWREEFQKLQVNVVIDTELRWTGFIRQPVHPPTDEGEDT</sequence>
<keyword evidence="11" id="KW-1185">Reference proteome</keyword>
<dbReference type="InterPro" id="IPR046953">
    <property type="entry name" value="Spore_GerAC-like_C"/>
</dbReference>
<feature type="domain" description="Spore germination protein N-terminal" evidence="9">
    <location>
        <begin position="22"/>
        <end position="198"/>
    </location>
</feature>
<dbReference type="EMBL" id="SPQQ01000028">
    <property type="protein sequence ID" value="TGE34811.1"/>
    <property type="molecule type" value="Genomic_DNA"/>
</dbReference>
<dbReference type="GO" id="GO:0016020">
    <property type="term" value="C:membrane"/>
    <property type="evidence" value="ECO:0007669"/>
    <property type="project" value="UniProtKB-SubCell"/>
</dbReference>
<evidence type="ECO:0000256" key="5">
    <source>
        <dbReference type="ARBA" id="ARBA00023136"/>
    </source>
</evidence>
<dbReference type="Proteomes" id="UP000298460">
    <property type="component" value="Unassembled WGS sequence"/>
</dbReference>
<evidence type="ECO:0000256" key="2">
    <source>
        <dbReference type="ARBA" id="ARBA00007886"/>
    </source>
</evidence>
<comment type="subcellular location">
    <subcellularLocation>
        <location evidence="1">Membrane</location>
        <topology evidence="1">Lipid-anchor</topology>
    </subcellularLocation>
</comment>
<dbReference type="InterPro" id="IPR008844">
    <property type="entry name" value="Spore_GerAC-like"/>
</dbReference>
<evidence type="ECO:0000256" key="7">
    <source>
        <dbReference type="ARBA" id="ARBA00023288"/>
    </source>
</evidence>
<feature type="domain" description="Spore germination GerAC-like C-terminal" evidence="8">
    <location>
        <begin position="214"/>
        <end position="379"/>
    </location>
</feature>
<dbReference type="OrthoDB" id="9816067at2"/>
<comment type="similarity">
    <text evidence="2">Belongs to the GerABKC lipoprotein family.</text>
</comment>
<keyword evidence="7" id="KW-0449">Lipoprotein</keyword>
<evidence type="ECO:0000259" key="9">
    <source>
        <dbReference type="Pfam" id="PF25198"/>
    </source>
</evidence>
<keyword evidence="6" id="KW-0564">Palmitate</keyword>
<dbReference type="Pfam" id="PF05504">
    <property type="entry name" value="Spore_GerAC"/>
    <property type="match status" value="1"/>
</dbReference>
<reference evidence="10 11" key="1">
    <citation type="submission" date="2019-03" db="EMBL/GenBank/DDBJ databases">
        <title>Draft Genome Sequence of Desulfosporosinus fructosivorans Strain 63.6F, Isolated from Marine Sediment in the Baltic Sea.</title>
        <authorList>
            <person name="Hausmann B."/>
            <person name="Vandieken V."/>
            <person name="Pjevac P."/>
            <person name="Schreck K."/>
            <person name="Herbold C.W."/>
            <person name="Loy A."/>
        </authorList>
    </citation>
    <scope>NUCLEOTIDE SEQUENCE [LARGE SCALE GENOMIC DNA]</scope>
    <source>
        <strain evidence="10 11">63.6F</strain>
    </source>
</reference>
<dbReference type="AlphaFoldDB" id="A0A4Z0QVG1"/>
<dbReference type="GO" id="GO:0009847">
    <property type="term" value="P:spore germination"/>
    <property type="evidence" value="ECO:0007669"/>
    <property type="project" value="InterPro"/>
</dbReference>
<evidence type="ECO:0000256" key="6">
    <source>
        <dbReference type="ARBA" id="ARBA00023139"/>
    </source>
</evidence>
<gene>
    <name evidence="10" type="ORF">E4K67_28730</name>
</gene>
<dbReference type="PANTHER" id="PTHR35789">
    <property type="entry name" value="SPORE GERMINATION PROTEIN B3"/>
    <property type="match status" value="1"/>
</dbReference>
<accession>A0A4Z0QVG1</accession>
<organism evidence="10 11">
    <name type="scientific">Desulfosporosinus fructosivorans</name>
    <dbReference type="NCBI Taxonomy" id="2018669"/>
    <lineage>
        <taxon>Bacteria</taxon>
        <taxon>Bacillati</taxon>
        <taxon>Bacillota</taxon>
        <taxon>Clostridia</taxon>
        <taxon>Eubacteriales</taxon>
        <taxon>Desulfitobacteriaceae</taxon>
        <taxon>Desulfosporosinus</taxon>
    </lineage>
</organism>
<evidence type="ECO:0000313" key="10">
    <source>
        <dbReference type="EMBL" id="TGE34811.1"/>
    </source>
</evidence>
<dbReference type="Gene3D" id="3.30.300.210">
    <property type="entry name" value="Nutrient germinant receptor protein C, domain 3"/>
    <property type="match status" value="1"/>
</dbReference>
<keyword evidence="3" id="KW-0309">Germination</keyword>
<dbReference type="Pfam" id="PF25198">
    <property type="entry name" value="Spore_GerAC_N"/>
    <property type="match status" value="1"/>
</dbReference>
<dbReference type="Gene3D" id="6.20.190.10">
    <property type="entry name" value="Nutrient germinant receptor protein C, domain 1"/>
    <property type="match status" value="1"/>
</dbReference>
<keyword evidence="5" id="KW-0472">Membrane</keyword>
<dbReference type="RefSeq" id="WP_135553048.1">
    <property type="nucleotide sequence ID" value="NZ_SPQQ01000028.1"/>
</dbReference>
<protein>
    <submittedName>
        <fullName evidence="10">Ger(X)C family spore germination protein</fullName>
    </submittedName>
</protein>